<accession>A0A7Y9IWR4</accession>
<dbReference type="CDD" id="cd03224">
    <property type="entry name" value="ABC_TM1139_LivF_branched"/>
    <property type="match status" value="1"/>
</dbReference>
<dbReference type="InterPro" id="IPR003593">
    <property type="entry name" value="AAA+_ATPase"/>
</dbReference>
<dbReference type="EMBL" id="JACBYR010000001">
    <property type="protein sequence ID" value="NYE84515.1"/>
    <property type="molecule type" value="Genomic_DNA"/>
</dbReference>
<dbReference type="InterPro" id="IPR052156">
    <property type="entry name" value="BCAA_Transport_ATP-bd_LivF"/>
</dbReference>
<name>A0A7Y9IWR4_9BURK</name>
<dbReference type="GO" id="GO:0015807">
    <property type="term" value="P:L-amino acid transport"/>
    <property type="evidence" value="ECO:0007669"/>
    <property type="project" value="TreeGrafter"/>
</dbReference>
<dbReference type="Gene3D" id="3.40.50.300">
    <property type="entry name" value="P-loop containing nucleotide triphosphate hydrolases"/>
    <property type="match status" value="1"/>
</dbReference>
<dbReference type="SMART" id="SM00382">
    <property type="entry name" value="AAA"/>
    <property type="match status" value="1"/>
</dbReference>
<dbReference type="InterPro" id="IPR027417">
    <property type="entry name" value="P-loop_NTPase"/>
</dbReference>
<comment type="caution">
    <text evidence="8">The sequence shown here is derived from an EMBL/GenBank/DDBJ whole genome shotgun (WGS) entry which is preliminary data.</text>
</comment>
<keyword evidence="3" id="KW-0472">Membrane</keyword>
<feature type="domain" description="ABC transporter" evidence="7">
    <location>
        <begin position="11"/>
        <end position="240"/>
    </location>
</feature>
<dbReference type="GO" id="GO:0015658">
    <property type="term" value="F:branched-chain amino acid transmembrane transporter activity"/>
    <property type="evidence" value="ECO:0007669"/>
    <property type="project" value="TreeGrafter"/>
</dbReference>
<dbReference type="PANTHER" id="PTHR43820:SF2">
    <property type="entry name" value="ABC TRANSPORTER ATP-BINDING PROTEIN"/>
    <property type="match status" value="1"/>
</dbReference>
<proteinExistence type="inferred from homology"/>
<dbReference type="Proteomes" id="UP000542125">
    <property type="component" value="Unassembled WGS sequence"/>
</dbReference>
<keyword evidence="5 8" id="KW-0067">ATP-binding</keyword>
<dbReference type="GO" id="GO:0005524">
    <property type="term" value="F:ATP binding"/>
    <property type="evidence" value="ECO:0007669"/>
    <property type="project" value="UniProtKB-KW"/>
</dbReference>
<keyword evidence="3" id="KW-1003">Cell membrane</keyword>
<keyword evidence="4" id="KW-0547">Nucleotide-binding</keyword>
<dbReference type="Pfam" id="PF00005">
    <property type="entry name" value="ABC_tran"/>
    <property type="match status" value="1"/>
</dbReference>
<evidence type="ECO:0000259" key="7">
    <source>
        <dbReference type="PROSITE" id="PS50893"/>
    </source>
</evidence>
<dbReference type="PANTHER" id="PTHR43820">
    <property type="entry name" value="HIGH-AFFINITY BRANCHED-CHAIN AMINO ACID TRANSPORT ATP-BINDING PROTEIN LIVF"/>
    <property type="match status" value="1"/>
</dbReference>
<evidence type="ECO:0000256" key="3">
    <source>
        <dbReference type="ARBA" id="ARBA00022475"/>
    </source>
</evidence>
<evidence type="ECO:0000256" key="5">
    <source>
        <dbReference type="ARBA" id="ARBA00022840"/>
    </source>
</evidence>
<reference evidence="8 9" key="1">
    <citation type="submission" date="2020-07" db="EMBL/GenBank/DDBJ databases">
        <title>Genomic Encyclopedia of Type Strains, Phase IV (KMG-V): Genome sequencing to study the core and pangenomes of soil and plant-associated prokaryotes.</title>
        <authorList>
            <person name="Whitman W."/>
        </authorList>
    </citation>
    <scope>NUCLEOTIDE SEQUENCE [LARGE SCALE GENOMIC DNA]</scope>
    <source>
        <strain evidence="8 9">SAS40</strain>
    </source>
</reference>
<dbReference type="InterPro" id="IPR017871">
    <property type="entry name" value="ABC_transporter-like_CS"/>
</dbReference>
<dbReference type="RefSeq" id="WP_179588194.1">
    <property type="nucleotide sequence ID" value="NZ_JACBYR010000001.1"/>
</dbReference>
<evidence type="ECO:0000256" key="6">
    <source>
        <dbReference type="ARBA" id="ARBA00022970"/>
    </source>
</evidence>
<dbReference type="GO" id="GO:0016887">
    <property type="term" value="F:ATP hydrolysis activity"/>
    <property type="evidence" value="ECO:0007669"/>
    <property type="project" value="InterPro"/>
</dbReference>
<dbReference type="AlphaFoldDB" id="A0A7Y9IWR4"/>
<dbReference type="PROSITE" id="PS50893">
    <property type="entry name" value="ABC_TRANSPORTER_2"/>
    <property type="match status" value="1"/>
</dbReference>
<gene>
    <name evidence="8" type="ORF">FHW18_003786</name>
</gene>
<dbReference type="PROSITE" id="PS00211">
    <property type="entry name" value="ABC_TRANSPORTER_1"/>
    <property type="match status" value="1"/>
</dbReference>
<dbReference type="InterPro" id="IPR003439">
    <property type="entry name" value="ABC_transporter-like_ATP-bd"/>
</dbReference>
<keyword evidence="9" id="KW-1185">Reference proteome</keyword>
<organism evidence="8 9">
    <name type="scientific">Pigmentiphaga litoralis</name>
    <dbReference type="NCBI Taxonomy" id="516702"/>
    <lineage>
        <taxon>Bacteria</taxon>
        <taxon>Pseudomonadati</taxon>
        <taxon>Pseudomonadota</taxon>
        <taxon>Betaproteobacteria</taxon>
        <taxon>Burkholderiales</taxon>
        <taxon>Alcaligenaceae</taxon>
        <taxon>Pigmentiphaga</taxon>
    </lineage>
</organism>
<comment type="similarity">
    <text evidence="1">Belongs to the ABC transporter superfamily.</text>
</comment>
<keyword evidence="2" id="KW-0813">Transport</keyword>
<evidence type="ECO:0000313" key="9">
    <source>
        <dbReference type="Proteomes" id="UP000542125"/>
    </source>
</evidence>
<evidence type="ECO:0000256" key="1">
    <source>
        <dbReference type="ARBA" id="ARBA00005417"/>
    </source>
</evidence>
<keyword evidence="6" id="KW-0029">Amino-acid transport</keyword>
<dbReference type="SUPFAM" id="SSF52540">
    <property type="entry name" value="P-loop containing nucleoside triphosphate hydrolases"/>
    <property type="match status" value="1"/>
</dbReference>
<evidence type="ECO:0000256" key="2">
    <source>
        <dbReference type="ARBA" id="ARBA00022448"/>
    </source>
</evidence>
<evidence type="ECO:0000256" key="4">
    <source>
        <dbReference type="ARBA" id="ARBA00022741"/>
    </source>
</evidence>
<evidence type="ECO:0000313" key="8">
    <source>
        <dbReference type="EMBL" id="NYE84515.1"/>
    </source>
</evidence>
<sequence>MSRPDHAVSPLIVQDLHAWYGASHVLQGVNLTVQPGQIVALLGRNGAGRSTTARALMGMVRARGKMQWRGEQWLGRRTFDIARAGIGYVPESRDVFPTLTVLQNLALGVRRGGPPSAWTMSDTWTQFPQLERRAHTPAHALSGGEQQMLSLSRTLMGDPALVIIDEPTEGLAPMLVEQVARCLEALRDRGRSVLLIEQRLDIALQISSRLYVLGHGKIVFEGSPDTLRLDAAVRRDWIEL</sequence>
<protein>
    <submittedName>
        <fullName evidence="8">Branched-chain amino acid transport system ATP-binding protein</fullName>
    </submittedName>
</protein>